<name>A0A318YNZ2_ASPNB</name>
<protein>
    <submittedName>
        <fullName evidence="1">Uncharacterized protein</fullName>
    </submittedName>
</protein>
<dbReference type="AlphaFoldDB" id="A0A318YNZ2"/>
<dbReference type="GeneID" id="37122845"/>
<sequence length="93" mass="9728">MLINSHYVGMGHAIPHPASPVGIIRGFGQLSQAHLGKSRGRRNAGVQVAGSGVTEPTGECISAHIESGMTKTTAIQLRNGETEHKLSLSSRDA</sequence>
<accession>A0A318YNZ2</accession>
<organism evidence="1 2">
    <name type="scientific">Aspergillus neoniger (strain CBS 115656)</name>
    <dbReference type="NCBI Taxonomy" id="1448310"/>
    <lineage>
        <taxon>Eukaryota</taxon>
        <taxon>Fungi</taxon>
        <taxon>Dikarya</taxon>
        <taxon>Ascomycota</taxon>
        <taxon>Pezizomycotina</taxon>
        <taxon>Eurotiomycetes</taxon>
        <taxon>Eurotiomycetidae</taxon>
        <taxon>Eurotiales</taxon>
        <taxon>Aspergillaceae</taxon>
        <taxon>Aspergillus</taxon>
        <taxon>Aspergillus subgen. Circumdati</taxon>
    </lineage>
</organism>
<evidence type="ECO:0000313" key="2">
    <source>
        <dbReference type="Proteomes" id="UP000247647"/>
    </source>
</evidence>
<evidence type="ECO:0000313" key="1">
    <source>
        <dbReference type="EMBL" id="PYH35567.1"/>
    </source>
</evidence>
<gene>
    <name evidence="1" type="ORF">BO87DRAFT_33296</name>
</gene>
<proteinExistence type="predicted"/>
<keyword evidence="2" id="KW-1185">Reference proteome</keyword>
<dbReference type="RefSeq" id="XP_025481045.1">
    <property type="nucleotide sequence ID" value="XM_025620389.1"/>
</dbReference>
<reference evidence="1" key="1">
    <citation type="submission" date="2016-12" db="EMBL/GenBank/DDBJ databases">
        <title>The genomes of Aspergillus section Nigri reveals drivers in fungal speciation.</title>
        <authorList>
            <consortium name="DOE Joint Genome Institute"/>
            <person name="Vesth T.C."/>
            <person name="Nybo J."/>
            <person name="Theobald S."/>
            <person name="Brandl J."/>
            <person name="Frisvad J.C."/>
            <person name="Nielsen K.F."/>
            <person name="Lyhne E.K."/>
            <person name="Kogle M.E."/>
            <person name="Kuo A."/>
            <person name="Riley R."/>
            <person name="Clum A."/>
            <person name="Nolan M."/>
            <person name="Lipzen A."/>
            <person name="Salamov A."/>
            <person name="Henrissat B."/>
            <person name="Wiebenga A."/>
            <person name="De Vries R.P."/>
            <person name="Grigoriev I.V."/>
            <person name="Mortensen U.H."/>
            <person name="Andersen M.R."/>
            <person name="Baker S.E."/>
        </authorList>
    </citation>
    <scope>NUCLEOTIDE SEQUENCE [LARGE SCALE GENOMIC DNA]</scope>
    <source>
        <strain evidence="1">CBS 115656</strain>
    </source>
</reference>
<dbReference type="Proteomes" id="UP000247647">
    <property type="component" value="Unassembled WGS sequence"/>
</dbReference>
<dbReference type="EMBL" id="KZ821456">
    <property type="protein sequence ID" value="PYH35567.1"/>
    <property type="molecule type" value="Genomic_DNA"/>
</dbReference>